<dbReference type="AlphaFoldDB" id="F0X8R9"/>
<dbReference type="Proteomes" id="UP000007796">
    <property type="component" value="Unassembled WGS sequence"/>
</dbReference>
<evidence type="ECO:0000313" key="2">
    <source>
        <dbReference type="Proteomes" id="UP000007796"/>
    </source>
</evidence>
<organism evidence="2">
    <name type="scientific">Grosmannia clavigera (strain kw1407 / UAMH 11150)</name>
    <name type="common">Blue stain fungus</name>
    <name type="synonym">Graphiocladiella clavigera</name>
    <dbReference type="NCBI Taxonomy" id="655863"/>
    <lineage>
        <taxon>Eukaryota</taxon>
        <taxon>Fungi</taxon>
        <taxon>Dikarya</taxon>
        <taxon>Ascomycota</taxon>
        <taxon>Pezizomycotina</taxon>
        <taxon>Sordariomycetes</taxon>
        <taxon>Sordariomycetidae</taxon>
        <taxon>Ophiostomatales</taxon>
        <taxon>Ophiostomataceae</taxon>
        <taxon>Leptographium</taxon>
    </lineage>
</organism>
<dbReference type="RefSeq" id="XP_014175294.1">
    <property type="nucleotide sequence ID" value="XM_014319819.1"/>
</dbReference>
<dbReference type="InParanoid" id="F0X8R9"/>
<evidence type="ECO:0000313" key="1">
    <source>
        <dbReference type="EMBL" id="EFX05812.1"/>
    </source>
</evidence>
<reference evidence="1 2" key="1">
    <citation type="journal article" date="2011" name="Proc. Natl. Acad. Sci. U.S.A.">
        <title>Genome and transcriptome analyses of the mountain pine beetle-fungal symbiont Grosmannia clavigera, a lodgepole pine pathogen.</title>
        <authorList>
            <person name="DiGuistini S."/>
            <person name="Wang Y."/>
            <person name="Liao N.Y."/>
            <person name="Taylor G."/>
            <person name="Tanguay P."/>
            <person name="Feau N."/>
            <person name="Henrissat B."/>
            <person name="Chan S.K."/>
            <person name="Hesse-Orce U."/>
            <person name="Alamouti S.M."/>
            <person name="Tsui C.K.M."/>
            <person name="Docking R.T."/>
            <person name="Levasseur A."/>
            <person name="Haridas S."/>
            <person name="Robertson G."/>
            <person name="Birol I."/>
            <person name="Holt R.A."/>
            <person name="Marra M.A."/>
            <person name="Hamelin R.C."/>
            <person name="Hirst M."/>
            <person name="Jones S.J.M."/>
            <person name="Bohlmann J."/>
            <person name="Breuil C."/>
        </authorList>
    </citation>
    <scope>NUCLEOTIDE SEQUENCE [LARGE SCALE GENOMIC DNA]</scope>
    <source>
        <strain evidence="2">kw1407 / UAMH 11150</strain>
    </source>
</reference>
<dbReference type="EMBL" id="GL629735">
    <property type="protein sequence ID" value="EFX05812.1"/>
    <property type="molecule type" value="Genomic_DNA"/>
</dbReference>
<proteinExistence type="predicted"/>
<dbReference type="GeneID" id="25977030"/>
<sequence>MDKRLSPARAKKVIDLLGARLRKEIRSIYGKVDDTMAQYMINELHSQMIVTVPHNRLYMPWTASDEGFLAMYKSVGRPAKEKGDKTRNADDADNVDNVEIKREDAPGEMGETIAFAANMRKRKQLATPMMELEAPRKRRRPRRSLESGLLDQPEWIAELAVEQFQHRLSQTDTDVTITEIPQHGARPIEQEGVLDSIRIWRSVAEISECFGQGALLFLNVLPERTATRLYSSGHRVSCDRRRLPPLLAAAREQYPGIQHICDLARKNVVEPVLQQHSLPVTPAPELGLLPLEEALRRIGQS</sequence>
<dbReference type="HOGENOM" id="CLU_924540_0_0_1"/>
<keyword evidence="2" id="KW-1185">Reference proteome</keyword>
<accession>F0X8R9</accession>
<gene>
    <name evidence="1" type="ORF">CMQ_3881</name>
</gene>
<protein>
    <submittedName>
        <fullName evidence="1">Uncharacterized protein</fullName>
    </submittedName>
</protein>
<name>F0X8R9_GROCL</name>